<dbReference type="Proteomes" id="UP000265515">
    <property type="component" value="Unassembled WGS sequence"/>
</dbReference>
<organism evidence="2 3">
    <name type="scientific">Chara braunii</name>
    <name type="common">Braun's stonewort</name>
    <dbReference type="NCBI Taxonomy" id="69332"/>
    <lineage>
        <taxon>Eukaryota</taxon>
        <taxon>Viridiplantae</taxon>
        <taxon>Streptophyta</taxon>
        <taxon>Charophyceae</taxon>
        <taxon>Charales</taxon>
        <taxon>Characeae</taxon>
        <taxon>Chara</taxon>
    </lineage>
</organism>
<feature type="region of interest" description="Disordered" evidence="1">
    <location>
        <begin position="249"/>
        <end position="280"/>
    </location>
</feature>
<accession>A0A388M9U3</accession>
<dbReference type="EMBL" id="BFEA01000884">
    <property type="protein sequence ID" value="GBG91229.1"/>
    <property type="molecule type" value="Genomic_DNA"/>
</dbReference>
<dbReference type="Gramene" id="GBG91229">
    <property type="protein sequence ID" value="GBG91229"/>
    <property type="gene ID" value="CBR_g52111"/>
</dbReference>
<feature type="compositionally biased region" description="Basic and acidic residues" evidence="1">
    <location>
        <begin position="104"/>
        <end position="113"/>
    </location>
</feature>
<protein>
    <submittedName>
        <fullName evidence="2">Uncharacterized protein</fullName>
    </submittedName>
</protein>
<feature type="compositionally biased region" description="Basic and acidic residues" evidence="1">
    <location>
        <begin position="131"/>
        <end position="153"/>
    </location>
</feature>
<evidence type="ECO:0000313" key="3">
    <source>
        <dbReference type="Proteomes" id="UP000265515"/>
    </source>
</evidence>
<feature type="region of interest" description="Disordered" evidence="1">
    <location>
        <begin position="1"/>
        <end position="230"/>
    </location>
</feature>
<dbReference type="AlphaFoldDB" id="A0A388M9U3"/>
<gene>
    <name evidence="2" type="ORF">CBR_g52111</name>
</gene>
<keyword evidence="3" id="KW-1185">Reference proteome</keyword>
<evidence type="ECO:0000313" key="2">
    <source>
        <dbReference type="EMBL" id="GBG91229.1"/>
    </source>
</evidence>
<reference evidence="2 3" key="1">
    <citation type="journal article" date="2018" name="Cell">
        <title>The Chara Genome: Secondary Complexity and Implications for Plant Terrestrialization.</title>
        <authorList>
            <person name="Nishiyama T."/>
            <person name="Sakayama H."/>
            <person name="Vries J.D."/>
            <person name="Buschmann H."/>
            <person name="Saint-Marcoux D."/>
            <person name="Ullrich K.K."/>
            <person name="Haas F.B."/>
            <person name="Vanderstraeten L."/>
            <person name="Becker D."/>
            <person name="Lang D."/>
            <person name="Vosolsobe S."/>
            <person name="Rombauts S."/>
            <person name="Wilhelmsson P.K.I."/>
            <person name="Janitza P."/>
            <person name="Kern R."/>
            <person name="Heyl A."/>
            <person name="Rumpler F."/>
            <person name="Villalobos L.I.A.C."/>
            <person name="Clay J.M."/>
            <person name="Skokan R."/>
            <person name="Toyoda A."/>
            <person name="Suzuki Y."/>
            <person name="Kagoshima H."/>
            <person name="Schijlen E."/>
            <person name="Tajeshwar N."/>
            <person name="Catarino B."/>
            <person name="Hetherington A.J."/>
            <person name="Saltykova A."/>
            <person name="Bonnot C."/>
            <person name="Breuninger H."/>
            <person name="Symeonidi A."/>
            <person name="Radhakrishnan G.V."/>
            <person name="Van Nieuwerburgh F."/>
            <person name="Deforce D."/>
            <person name="Chang C."/>
            <person name="Karol K.G."/>
            <person name="Hedrich R."/>
            <person name="Ulvskov P."/>
            <person name="Glockner G."/>
            <person name="Delwiche C.F."/>
            <person name="Petrasek J."/>
            <person name="Van de Peer Y."/>
            <person name="Friml J."/>
            <person name="Beilby M."/>
            <person name="Dolan L."/>
            <person name="Kohara Y."/>
            <person name="Sugano S."/>
            <person name="Fujiyama A."/>
            <person name="Delaux P.-M."/>
            <person name="Quint M."/>
            <person name="TheiBen G."/>
            <person name="Hagemann M."/>
            <person name="Harholt J."/>
            <person name="Dunand C."/>
            <person name="Zachgo S."/>
            <person name="Langdale J."/>
            <person name="Maumus F."/>
            <person name="Straeten D.V.D."/>
            <person name="Gould S.B."/>
            <person name="Rensing S.A."/>
        </authorList>
    </citation>
    <scope>NUCLEOTIDE SEQUENCE [LARGE SCALE GENOMIC DNA]</scope>
    <source>
        <strain evidence="2 3">S276</strain>
    </source>
</reference>
<name>A0A388M9U3_CHABU</name>
<proteinExistence type="predicted"/>
<feature type="compositionally biased region" description="Basic and acidic residues" evidence="1">
    <location>
        <begin position="8"/>
        <end position="33"/>
    </location>
</feature>
<feature type="compositionally biased region" description="Basic and acidic residues" evidence="1">
    <location>
        <begin position="65"/>
        <end position="90"/>
    </location>
</feature>
<feature type="compositionally biased region" description="Basic and acidic residues" evidence="1">
    <location>
        <begin position="169"/>
        <end position="191"/>
    </location>
</feature>
<sequence length="588" mass="64609">MGGVAPSRLRDSRIGCRMESSDPGKRTGVHDDGMFVGWLGKEMATQEGIDDQQNGGNQGTNGNGERNEGSARDRESAKLEGTRKDGKDASIGESSGKAGGSKRGPQENREGGNDMRTCTRNSARATPKKMKVLDTSHKLAEIEKRTAEFKARLIEQMMTGDEEELQDAGSREGRRAGQDEARYEGKDDSHKGTPSKKGKDKSDPQAAGTENAMAPPAIDSGTSRLPATPKVTGACDGLWSLRERVLGWFDPEGTPKTREKQRESKEGEGASAAGEAGGSEDGLKKVVATLNRTLNKNQGYLADAKKKLTFDGANITEFLIDYENLAALLKLTEEEKMEHLGQHVSLSLERDIMAIVASSGSWKETRNEIMRKYLKTEKMATEAKLAAVQRKNYATYNDFLRAFTLVALRILGVTDPIMSKYFLRQFSEFDKDKILSAYQQTSKFEYTRDVDFSTVTDLVEKTVVTETLALLKEGEVIDLTGKTGDKVKKGIESLQERVHGVDSKIDGMENALLVMQVQVSRPALPPQEAVVPTVVANGGFGRRDPTNEQCKYCTMIGHFVRACLRLNHDIERKRCSRSLKGKILGLRG</sequence>
<feature type="compositionally biased region" description="Basic and acidic residues" evidence="1">
    <location>
        <begin position="253"/>
        <end position="268"/>
    </location>
</feature>
<comment type="caution">
    <text evidence="2">The sequence shown here is derived from an EMBL/GenBank/DDBJ whole genome shotgun (WGS) entry which is preliminary data.</text>
</comment>
<evidence type="ECO:0000256" key="1">
    <source>
        <dbReference type="SAM" id="MobiDB-lite"/>
    </source>
</evidence>